<evidence type="ECO:0000259" key="3">
    <source>
        <dbReference type="Pfam" id="PF16064"/>
    </source>
</evidence>
<evidence type="ECO:0000313" key="5">
    <source>
        <dbReference type="Proteomes" id="UP001652620"/>
    </source>
</evidence>
<keyword evidence="5" id="KW-1185">Reference proteome</keyword>
<reference evidence="6" key="2">
    <citation type="submission" date="2022-04" db="UniProtKB">
        <authorList>
            <consortium name="RefSeq"/>
        </authorList>
    </citation>
    <scope>IDENTIFICATION</scope>
    <source>
        <strain evidence="6">Punador</strain>
    </source>
</reference>
<feature type="region of interest" description="Disordered" evidence="2">
    <location>
        <begin position="184"/>
        <end position="209"/>
    </location>
</feature>
<dbReference type="Pfam" id="PF16064">
    <property type="entry name" value="DUF4806"/>
    <property type="match status" value="1"/>
</dbReference>
<sequence>MYETTENMDLTSQMQDLSKEMMEMRADIQQIKGFMERQNEVIDELMKGHQEMMKRLVKQEEEAEEERNIQRPVFPLMTQEDLDNAEAFIGMDERKKEEMTRFLKPLLMPIGLKQKLVYVLSEEIILSYNLEGTHGKKRMLLYPKLLSVLYSATDRPGWSYKLFLDDLRRGFQFGKKKHFRKKCASNKLNKTTRNPLSSGPEDDNMDSDY</sequence>
<proteinExistence type="predicted"/>
<dbReference type="GeneID" id="105224592"/>
<dbReference type="OMA" id="MYETTEN"/>
<dbReference type="RefSeq" id="XP_011201032.1">
    <property type="nucleotide sequence ID" value="XM_011202730.3"/>
</dbReference>
<keyword evidence="1" id="KW-0175">Coiled coil</keyword>
<name>A0A034WRB5_BACDO</name>
<dbReference type="InterPro" id="IPR032071">
    <property type="entry name" value="DUF4806"/>
</dbReference>
<feature type="coiled-coil region" evidence="1">
    <location>
        <begin position="7"/>
        <end position="69"/>
    </location>
</feature>
<evidence type="ECO:0000256" key="1">
    <source>
        <dbReference type="SAM" id="Coils"/>
    </source>
</evidence>
<dbReference type="Proteomes" id="UP001652620">
    <property type="component" value="Chromosome 2"/>
</dbReference>
<dbReference type="AlphaFoldDB" id="A0A034WRB5"/>
<reference evidence="4" key="1">
    <citation type="journal article" date="2014" name="BMC Genomics">
        <title>Characterizing the developmental transcriptome of the oriental fruit fly, Bactrocera dorsalis (Diptera: Tephritidae) through comparative genomic analysis with Drosophila melanogaster utilizing modENCODE datasets.</title>
        <authorList>
            <person name="Geib S.M."/>
            <person name="Calla B."/>
            <person name="Hall B."/>
            <person name="Hou S."/>
            <person name="Manoukis N.C."/>
        </authorList>
    </citation>
    <scope>NUCLEOTIDE SEQUENCE</scope>
    <source>
        <strain evidence="4">Punador</strain>
    </source>
</reference>
<gene>
    <name evidence="6" type="primary">LOC105224592</name>
</gene>
<dbReference type="KEGG" id="bdr:105224592"/>
<dbReference type="EMBL" id="GAKP01002252">
    <property type="protein sequence ID" value="JAC56700.1"/>
    <property type="molecule type" value="Transcribed_RNA"/>
</dbReference>
<evidence type="ECO:0000313" key="4">
    <source>
        <dbReference type="EMBL" id="JAC56700.1"/>
    </source>
</evidence>
<dbReference type="OrthoDB" id="7853427at2759"/>
<feature type="domain" description="DUF4806" evidence="3">
    <location>
        <begin position="73"/>
        <end position="152"/>
    </location>
</feature>
<evidence type="ECO:0000256" key="2">
    <source>
        <dbReference type="SAM" id="MobiDB-lite"/>
    </source>
</evidence>
<accession>A0A034WRB5</accession>
<organism evidence="4">
    <name type="scientific">Bactrocera dorsalis</name>
    <name type="common">Oriental fruit fly</name>
    <name type="synonym">Dacus dorsalis</name>
    <dbReference type="NCBI Taxonomy" id="27457"/>
    <lineage>
        <taxon>Eukaryota</taxon>
        <taxon>Metazoa</taxon>
        <taxon>Ecdysozoa</taxon>
        <taxon>Arthropoda</taxon>
        <taxon>Hexapoda</taxon>
        <taxon>Insecta</taxon>
        <taxon>Pterygota</taxon>
        <taxon>Neoptera</taxon>
        <taxon>Endopterygota</taxon>
        <taxon>Diptera</taxon>
        <taxon>Brachycera</taxon>
        <taxon>Muscomorpha</taxon>
        <taxon>Tephritoidea</taxon>
        <taxon>Tephritidae</taxon>
        <taxon>Bactrocera</taxon>
        <taxon>Bactrocera</taxon>
    </lineage>
</organism>
<feature type="compositionally biased region" description="Polar residues" evidence="2">
    <location>
        <begin position="186"/>
        <end position="197"/>
    </location>
</feature>
<protein>
    <submittedName>
        <fullName evidence="6">Uncharacterized protein LOC105224592 isoform X1</fullName>
    </submittedName>
</protein>
<evidence type="ECO:0000313" key="6">
    <source>
        <dbReference type="RefSeq" id="XP_011201032.1"/>
    </source>
</evidence>
<feature type="compositionally biased region" description="Acidic residues" evidence="2">
    <location>
        <begin position="200"/>
        <end position="209"/>
    </location>
</feature>